<dbReference type="Pfam" id="PF00931">
    <property type="entry name" value="NB-ARC"/>
    <property type="match status" value="1"/>
</dbReference>
<dbReference type="Gene3D" id="1.20.5.4130">
    <property type="match status" value="1"/>
</dbReference>
<keyword evidence="4" id="KW-0547">Nucleotide-binding</keyword>
<dbReference type="PANTHER" id="PTHR19338:SF40">
    <property type="entry name" value="OS06G0314450 PROTEIN"/>
    <property type="match status" value="1"/>
</dbReference>
<proteinExistence type="inferred from homology"/>
<sequence length="260" mass="29848">MQFIKDELESMNAFLRTLTMSEGHNDQVRIWMKQVREIAYDAEDCIDEFIHHFGDSSGLGLRRWLMCILDLLGCRRRIAIQLQELKTRARDVGEQRSRYGVMLAKALIRESGSQLLKHASLHLDPQLHALFTSVAQLVGIDEPRNTLVRWLMEDDPQLRVLAIVGFGGLGKTTLARMVCESPVVKGADFQCCPLFIVSQTFNIRTLFQHMIRELIQRPHKAMAIAGGKYGHFTEENLEGIERLEVAVLAEMLRRYLQDKR</sequence>
<protein>
    <recommendedName>
        <fullName evidence="10">Disease resistance protein RPM1-like</fullName>
    </recommendedName>
</protein>
<gene>
    <name evidence="8" type="ORF">C2845_PM10G03260</name>
</gene>
<keyword evidence="2" id="KW-0433">Leucine-rich repeat</keyword>
<dbReference type="InterPro" id="IPR038005">
    <property type="entry name" value="RX-like_CC"/>
</dbReference>
<evidence type="ECO:0008006" key="10">
    <source>
        <dbReference type="Google" id="ProtNLM"/>
    </source>
</evidence>
<dbReference type="CDD" id="cd14798">
    <property type="entry name" value="RX-CC_like"/>
    <property type="match status" value="1"/>
</dbReference>
<dbReference type="InterPro" id="IPR041118">
    <property type="entry name" value="Rx_N"/>
</dbReference>
<dbReference type="PANTHER" id="PTHR19338">
    <property type="entry name" value="TRANSLOCASE OF INNER MITOCHONDRIAL MEMBRANE 13 HOMOLOG"/>
    <property type="match status" value="1"/>
</dbReference>
<dbReference type="GO" id="GO:0043531">
    <property type="term" value="F:ADP binding"/>
    <property type="evidence" value="ECO:0007669"/>
    <property type="project" value="InterPro"/>
</dbReference>
<evidence type="ECO:0000256" key="5">
    <source>
        <dbReference type="ARBA" id="ARBA00022821"/>
    </source>
</evidence>
<reference evidence="9" key="1">
    <citation type="journal article" date="2019" name="Nat. Commun.">
        <title>The genome of broomcorn millet.</title>
        <authorList>
            <person name="Zou C."/>
            <person name="Miki D."/>
            <person name="Li D."/>
            <person name="Tang Q."/>
            <person name="Xiao L."/>
            <person name="Rajput S."/>
            <person name="Deng P."/>
            <person name="Jia W."/>
            <person name="Huang R."/>
            <person name="Zhang M."/>
            <person name="Sun Y."/>
            <person name="Hu J."/>
            <person name="Fu X."/>
            <person name="Schnable P.S."/>
            <person name="Li F."/>
            <person name="Zhang H."/>
            <person name="Feng B."/>
            <person name="Zhu X."/>
            <person name="Liu R."/>
            <person name="Schnable J.C."/>
            <person name="Zhu J.-K."/>
            <person name="Zhang H."/>
        </authorList>
    </citation>
    <scope>NUCLEOTIDE SEQUENCE [LARGE SCALE GENOMIC DNA]</scope>
</reference>
<organism evidence="8 9">
    <name type="scientific">Panicum miliaceum</name>
    <name type="common">Proso millet</name>
    <name type="synonym">Broomcorn millet</name>
    <dbReference type="NCBI Taxonomy" id="4540"/>
    <lineage>
        <taxon>Eukaryota</taxon>
        <taxon>Viridiplantae</taxon>
        <taxon>Streptophyta</taxon>
        <taxon>Embryophyta</taxon>
        <taxon>Tracheophyta</taxon>
        <taxon>Spermatophyta</taxon>
        <taxon>Magnoliopsida</taxon>
        <taxon>Liliopsida</taxon>
        <taxon>Poales</taxon>
        <taxon>Poaceae</taxon>
        <taxon>PACMAD clade</taxon>
        <taxon>Panicoideae</taxon>
        <taxon>Panicodae</taxon>
        <taxon>Paniceae</taxon>
        <taxon>Panicinae</taxon>
        <taxon>Panicum</taxon>
        <taxon>Panicum sect. Panicum</taxon>
    </lineage>
</organism>
<dbReference type="InterPro" id="IPR002182">
    <property type="entry name" value="NB-ARC"/>
</dbReference>
<dbReference type="Gene3D" id="3.40.50.300">
    <property type="entry name" value="P-loop containing nucleotide triphosphate hydrolases"/>
    <property type="match status" value="1"/>
</dbReference>
<evidence type="ECO:0000313" key="8">
    <source>
        <dbReference type="EMBL" id="RLM55843.1"/>
    </source>
</evidence>
<evidence type="ECO:0000256" key="2">
    <source>
        <dbReference type="ARBA" id="ARBA00022614"/>
    </source>
</evidence>
<dbReference type="Proteomes" id="UP000275267">
    <property type="component" value="Unassembled WGS sequence"/>
</dbReference>
<dbReference type="GO" id="GO:0006952">
    <property type="term" value="P:defense response"/>
    <property type="evidence" value="ECO:0007669"/>
    <property type="project" value="UniProtKB-KW"/>
</dbReference>
<name>A0A3L6PE49_PANMI</name>
<comment type="caution">
    <text evidence="8">The sequence shown here is derived from an EMBL/GenBank/DDBJ whole genome shotgun (WGS) entry which is preliminary data.</text>
</comment>
<dbReference type="STRING" id="4540.A0A3L6PE49"/>
<comment type="similarity">
    <text evidence="1">Belongs to the disease resistance NB-LRR family.</text>
</comment>
<feature type="domain" description="NB-ARC" evidence="6">
    <location>
        <begin position="144"/>
        <end position="260"/>
    </location>
</feature>
<evidence type="ECO:0000256" key="1">
    <source>
        <dbReference type="ARBA" id="ARBA00008894"/>
    </source>
</evidence>
<accession>A0A3L6PE49</accession>
<dbReference type="AlphaFoldDB" id="A0A3L6PE49"/>
<keyword evidence="3" id="KW-0677">Repeat</keyword>
<dbReference type="InterPro" id="IPR027417">
    <property type="entry name" value="P-loop_NTPase"/>
</dbReference>
<evidence type="ECO:0000313" key="9">
    <source>
        <dbReference type="Proteomes" id="UP000275267"/>
    </source>
</evidence>
<evidence type="ECO:0000259" key="7">
    <source>
        <dbReference type="Pfam" id="PF18052"/>
    </source>
</evidence>
<keyword evidence="9" id="KW-1185">Reference proteome</keyword>
<dbReference type="OrthoDB" id="667213at2759"/>
<dbReference type="Pfam" id="PF18052">
    <property type="entry name" value="Rx_N"/>
    <property type="match status" value="1"/>
</dbReference>
<evidence type="ECO:0000259" key="6">
    <source>
        <dbReference type="Pfam" id="PF00931"/>
    </source>
</evidence>
<dbReference type="EMBL" id="PQIB02000018">
    <property type="protein sequence ID" value="RLM55843.1"/>
    <property type="molecule type" value="Genomic_DNA"/>
</dbReference>
<evidence type="ECO:0000256" key="4">
    <source>
        <dbReference type="ARBA" id="ARBA00022741"/>
    </source>
</evidence>
<feature type="domain" description="Disease resistance N-terminal" evidence="7">
    <location>
        <begin position="1"/>
        <end position="57"/>
    </location>
</feature>
<dbReference type="SUPFAM" id="SSF52540">
    <property type="entry name" value="P-loop containing nucleoside triphosphate hydrolases"/>
    <property type="match status" value="1"/>
</dbReference>
<evidence type="ECO:0000256" key="3">
    <source>
        <dbReference type="ARBA" id="ARBA00022737"/>
    </source>
</evidence>
<keyword evidence="5" id="KW-0611">Plant defense</keyword>